<evidence type="ECO:0000313" key="1">
    <source>
        <dbReference type="EMBL" id="KIM64133.1"/>
    </source>
</evidence>
<reference evidence="1 2" key="1">
    <citation type="submission" date="2014-04" db="EMBL/GenBank/DDBJ databases">
        <authorList>
            <consortium name="DOE Joint Genome Institute"/>
            <person name="Kuo A."/>
            <person name="Kohler A."/>
            <person name="Nagy L.G."/>
            <person name="Floudas D."/>
            <person name="Copeland A."/>
            <person name="Barry K.W."/>
            <person name="Cichocki N."/>
            <person name="Veneault-Fourrey C."/>
            <person name="LaButti K."/>
            <person name="Lindquist E.A."/>
            <person name="Lipzen A."/>
            <person name="Lundell T."/>
            <person name="Morin E."/>
            <person name="Murat C."/>
            <person name="Sun H."/>
            <person name="Tunlid A."/>
            <person name="Henrissat B."/>
            <person name="Grigoriev I.V."/>
            <person name="Hibbett D.S."/>
            <person name="Martin F."/>
            <person name="Nordberg H.P."/>
            <person name="Cantor M.N."/>
            <person name="Hua S.X."/>
        </authorList>
    </citation>
    <scope>NUCLEOTIDE SEQUENCE [LARGE SCALE GENOMIC DNA]</scope>
    <source>
        <strain evidence="1 2">Foug A</strain>
    </source>
</reference>
<dbReference type="OrthoDB" id="2693371at2759"/>
<dbReference type="EMBL" id="KN822030">
    <property type="protein sequence ID" value="KIM64133.1"/>
    <property type="molecule type" value="Genomic_DNA"/>
</dbReference>
<reference evidence="2" key="2">
    <citation type="submission" date="2015-01" db="EMBL/GenBank/DDBJ databases">
        <title>Evolutionary Origins and Diversification of the Mycorrhizal Mutualists.</title>
        <authorList>
            <consortium name="DOE Joint Genome Institute"/>
            <consortium name="Mycorrhizal Genomics Consortium"/>
            <person name="Kohler A."/>
            <person name="Kuo A."/>
            <person name="Nagy L.G."/>
            <person name="Floudas D."/>
            <person name="Copeland A."/>
            <person name="Barry K.W."/>
            <person name="Cichocki N."/>
            <person name="Veneault-Fourrey C."/>
            <person name="LaButti K."/>
            <person name="Lindquist E.A."/>
            <person name="Lipzen A."/>
            <person name="Lundell T."/>
            <person name="Morin E."/>
            <person name="Murat C."/>
            <person name="Riley R."/>
            <person name="Ohm R."/>
            <person name="Sun H."/>
            <person name="Tunlid A."/>
            <person name="Henrissat B."/>
            <person name="Grigoriev I.V."/>
            <person name="Hibbett D.S."/>
            <person name="Martin F."/>
        </authorList>
    </citation>
    <scope>NUCLEOTIDE SEQUENCE [LARGE SCALE GENOMIC DNA]</scope>
    <source>
        <strain evidence="2">Foug A</strain>
    </source>
</reference>
<protein>
    <submittedName>
        <fullName evidence="1">Uncharacterized protein</fullName>
    </submittedName>
</protein>
<name>A0A0C2ZRI8_9AGAM</name>
<keyword evidence="2" id="KW-1185">Reference proteome</keyword>
<gene>
    <name evidence="1" type="ORF">SCLCIDRAFT_659518</name>
</gene>
<evidence type="ECO:0000313" key="2">
    <source>
        <dbReference type="Proteomes" id="UP000053989"/>
    </source>
</evidence>
<accession>A0A0C2ZRI8</accession>
<organism evidence="1 2">
    <name type="scientific">Scleroderma citrinum Foug A</name>
    <dbReference type="NCBI Taxonomy" id="1036808"/>
    <lineage>
        <taxon>Eukaryota</taxon>
        <taxon>Fungi</taxon>
        <taxon>Dikarya</taxon>
        <taxon>Basidiomycota</taxon>
        <taxon>Agaricomycotina</taxon>
        <taxon>Agaricomycetes</taxon>
        <taxon>Agaricomycetidae</taxon>
        <taxon>Boletales</taxon>
        <taxon>Sclerodermatineae</taxon>
        <taxon>Sclerodermataceae</taxon>
        <taxon>Scleroderma</taxon>
    </lineage>
</organism>
<proteinExistence type="predicted"/>
<dbReference type="STRING" id="1036808.A0A0C2ZRI8"/>
<dbReference type="Proteomes" id="UP000053989">
    <property type="component" value="Unassembled WGS sequence"/>
</dbReference>
<dbReference type="AlphaFoldDB" id="A0A0C2ZRI8"/>
<dbReference type="InParanoid" id="A0A0C2ZRI8"/>
<dbReference type="HOGENOM" id="CLU_1636392_0_0_1"/>
<sequence>MLRPPTNICSPSRSVANSLLGQAPSTSEEHDKNTQFPAVDEGEMGMNVDLDTAISCIYASTCDPVSYILEEKLDEKEILLMDVPNLPPPTAYPRLHIERMSSLISAKGANAVRAVDVGKASGTGIGFLSPVKGLKPLALGLSWMFVTFSIQHSLTITPLFHH</sequence>